<dbReference type="EMBL" id="JN201525">
    <property type="protein sequence ID" value="AEJ94091.1"/>
    <property type="molecule type" value="Genomic_DNA"/>
</dbReference>
<reference evidence="1 2" key="1">
    <citation type="journal article" date="2012" name="J. Virol.">
        <title>Complete Genome Sequences of 138 Mycobacteriophages.</title>
        <authorList>
            <consortium name="the Science Education Alliance Phage Hunters Advancing Genomics and Evolutionary Science Program"/>
            <consortium name="the KwaZulu-Natal Research Institute for Tuberculosis and HIV Mycobacterial Genetics Course Students"/>
            <consortium name="the Phage Hunters Integrating Research and Education Program"/>
            <person name="Hatfull G.F."/>
        </authorList>
    </citation>
    <scope>NUCLEOTIDE SEQUENCE [LARGE SCALE GENOMIC DNA]</scope>
</reference>
<name>G1FGN5_9CAUD</name>
<protein>
    <submittedName>
        <fullName evidence="1">Uncharacterized protein</fullName>
    </submittedName>
</protein>
<evidence type="ECO:0000313" key="1">
    <source>
        <dbReference type="EMBL" id="AEJ94091.1"/>
    </source>
</evidence>
<dbReference type="GeneID" id="18566106"/>
<accession>G1FGN5</accession>
<proteinExistence type="predicted"/>
<dbReference type="KEGG" id="vg:18566106"/>
<dbReference type="RefSeq" id="YP_009018181.1">
    <property type="nucleotide sequence ID" value="NC_023738.1"/>
</dbReference>
<dbReference type="OrthoDB" id="21543at10239"/>
<evidence type="ECO:0000313" key="2">
    <source>
        <dbReference type="Proteomes" id="UP000008391"/>
    </source>
</evidence>
<dbReference type="Proteomes" id="UP000008391">
    <property type="component" value="Segment"/>
</dbReference>
<organism evidence="1 2">
    <name type="scientific">Mycobacterium phage Thibault</name>
    <dbReference type="NCBI Taxonomy" id="1052673"/>
    <lineage>
        <taxon>Viruses</taxon>
        <taxon>Duplodnaviria</taxon>
        <taxon>Heunggongvirae</taxon>
        <taxon>Uroviricota</taxon>
        <taxon>Caudoviricetes</taxon>
        <taxon>Omegavirus</taxon>
        <taxon>Omegavirus thibault</taxon>
    </lineage>
</organism>
<keyword evidence="2" id="KW-1185">Reference proteome</keyword>
<sequence>MNEEEKLQMMGSLMSRMTAASAEEARFTDEQIAALVEIFIPRFVTGAPGVAPAKLSCTVDRDEKGWTIRIDKP</sequence>
<gene>
    <name evidence="1" type="primary">172</name>
    <name evidence="1" type="ORF">THIBAULT_172</name>
</gene>